<dbReference type="InterPro" id="IPR006032">
    <property type="entry name" value="Ribosomal_uS12"/>
</dbReference>
<dbReference type="CDD" id="cd03368">
    <property type="entry name" value="Ribosomal_S12"/>
    <property type="match status" value="1"/>
</dbReference>
<dbReference type="GO" id="GO:0005840">
    <property type="term" value="C:ribosome"/>
    <property type="evidence" value="ECO:0000318"/>
    <property type="project" value="GO_Central"/>
</dbReference>
<dbReference type="GO" id="GO:0006412">
    <property type="term" value="P:translation"/>
    <property type="evidence" value="ECO:0000318"/>
    <property type="project" value="GO_Central"/>
</dbReference>
<dbReference type="Proteomes" id="UP000215914">
    <property type="component" value="Chloroplast Pltd"/>
</dbReference>
<proteinExistence type="inferred from homology"/>
<dbReference type="NCBIfam" id="TIGR00981">
    <property type="entry name" value="rpsL_bact"/>
    <property type="match status" value="1"/>
</dbReference>
<evidence type="ECO:0000313" key="4">
    <source>
        <dbReference type="EMBL" id="OTF84784.1"/>
    </source>
</evidence>
<name>A0A1Y3BXY2_HELAN</name>
<dbReference type="GO" id="GO:0015935">
    <property type="term" value="C:small ribosomal subunit"/>
    <property type="evidence" value="ECO:0007669"/>
    <property type="project" value="InterPro"/>
</dbReference>
<dbReference type="InterPro" id="IPR012340">
    <property type="entry name" value="NA-bd_OB-fold"/>
</dbReference>
<reference evidence="5" key="1">
    <citation type="journal article" date="2017" name="Nature">
        <title>The sunflower genome provides insights into oil metabolism, flowering and Asterid evolution.</title>
        <authorList>
            <person name="Badouin H."/>
            <person name="Gouzy J."/>
            <person name="Grassa C.J."/>
            <person name="Murat F."/>
            <person name="Staton S.E."/>
            <person name="Cottret L."/>
            <person name="Lelandais-Briere C."/>
            <person name="Owens G.L."/>
            <person name="Carrere S."/>
            <person name="Mayjonade B."/>
            <person name="Legrand L."/>
            <person name="Gill N."/>
            <person name="Kane N.C."/>
            <person name="Bowers J.E."/>
            <person name="Hubner S."/>
            <person name="Bellec A."/>
            <person name="Berard A."/>
            <person name="Berges H."/>
            <person name="Blanchet N."/>
            <person name="Boniface M.C."/>
            <person name="Brunel D."/>
            <person name="Catrice O."/>
            <person name="Chaidir N."/>
            <person name="Claudel C."/>
            <person name="Donnadieu C."/>
            <person name="Faraut T."/>
            <person name="Fievet G."/>
            <person name="Helmstetter N."/>
            <person name="King M."/>
            <person name="Knapp S.J."/>
            <person name="Lai Z."/>
            <person name="Le Paslier M.C."/>
            <person name="Lippi Y."/>
            <person name="Lorenzon L."/>
            <person name="Mandel J.R."/>
            <person name="Marage G."/>
            <person name="Marchand G."/>
            <person name="Marquand E."/>
            <person name="Bret-Mestries E."/>
            <person name="Morien E."/>
            <person name="Nambeesan S."/>
            <person name="Nguyen T."/>
            <person name="Pegot-Espagnet P."/>
            <person name="Pouilly N."/>
            <person name="Raftis F."/>
            <person name="Sallet E."/>
            <person name="Schiex T."/>
            <person name="Thomas J."/>
            <person name="Vandecasteele C."/>
            <person name="Vares D."/>
            <person name="Vear F."/>
            <person name="Vautrin S."/>
            <person name="Crespi M."/>
            <person name="Mangin B."/>
            <person name="Burke J.M."/>
            <person name="Salse J."/>
            <person name="Munos S."/>
            <person name="Vincourt P."/>
            <person name="Rieseberg L.H."/>
            <person name="Langlade N.B."/>
        </authorList>
    </citation>
    <scope>NUCLEOTIDE SEQUENCE [LARGE SCALE GENOMIC DNA]</scope>
    <source>
        <strain evidence="5">cv. SF193</strain>
    </source>
</reference>
<keyword evidence="5" id="KW-1185">Reference proteome</keyword>
<dbReference type="OMA" id="FEISTCI"/>
<dbReference type="Pfam" id="PF00164">
    <property type="entry name" value="Ribosom_S12_S23"/>
    <property type="match status" value="1"/>
</dbReference>
<dbReference type="Gene3D" id="2.40.50.140">
    <property type="entry name" value="Nucleic acid-binding proteins"/>
    <property type="match status" value="1"/>
</dbReference>
<accession>A0A1Y3BXY2</accession>
<dbReference type="EMBL" id="CM007907">
    <property type="protein sequence ID" value="OTF84784.1"/>
    <property type="molecule type" value="Genomic_DNA"/>
</dbReference>
<dbReference type="InParanoid" id="A0A1Y3BXY2"/>
<organism evidence="4 5">
    <name type="scientific">Helianthus annuus</name>
    <name type="common">Common sunflower</name>
    <dbReference type="NCBI Taxonomy" id="4232"/>
    <lineage>
        <taxon>Eukaryota</taxon>
        <taxon>Viridiplantae</taxon>
        <taxon>Streptophyta</taxon>
        <taxon>Embryophyta</taxon>
        <taxon>Tracheophyta</taxon>
        <taxon>Spermatophyta</taxon>
        <taxon>Magnoliopsida</taxon>
        <taxon>eudicotyledons</taxon>
        <taxon>Gunneridae</taxon>
        <taxon>Pentapetalae</taxon>
        <taxon>asterids</taxon>
        <taxon>campanulids</taxon>
        <taxon>Asterales</taxon>
        <taxon>Asteraceae</taxon>
        <taxon>Asteroideae</taxon>
        <taxon>Heliantheae alliance</taxon>
        <taxon>Heliantheae</taxon>
        <taxon>Helianthus</taxon>
    </lineage>
</organism>
<protein>
    <submittedName>
        <fullName evidence="4">Putative ribosomal protein S12/S23</fullName>
    </submittedName>
</protein>
<dbReference type="STRING" id="4232.A0A1Y3BXY2"/>
<dbReference type="PANTHER" id="PTHR11652">
    <property type="entry name" value="30S RIBOSOMAL PROTEIN S12 FAMILY MEMBER"/>
    <property type="match status" value="1"/>
</dbReference>
<dbReference type="FunCoup" id="A0A1Y3BXY2">
    <property type="interactions" value="2317"/>
</dbReference>
<evidence type="ECO:0000313" key="5">
    <source>
        <dbReference type="Proteomes" id="UP000215914"/>
    </source>
</evidence>
<geneLocation type="plastid" evidence="4"/>
<keyword evidence="3" id="KW-0687">Ribonucleoprotein</keyword>
<keyword evidence="4" id="KW-0934">Plastid</keyword>
<dbReference type="SUPFAM" id="SSF50249">
    <property type="entry name" value="Nucleic acid-binding proteins"/>
    <property type="match status" value="1"/>
</dbReference>
<keyword evidence="2 4" id="KW-0689">Ribosomal protein</keyword>
<evidence type="ECO:0000256" key="2">
    <source>
        <dbReference type="ARBA" id="ARBA00022980"/>
    </source>
</evidence>
<dbReference type="GO" id="GO:0003735">
    <property type="term" value="F:structural constituent of ribosome"/>
    <property type="evidence" value="ECO:0000318"/>
    <property type="project" value="GO_Central"/>
</dbReference>
<evidence type="ECO:0000256" key="1">
    <source>
        <dbReference type="ARBA" id="ARBA00005657"/>
    </source>
</evidence>
<dbReference type="PROSITE" id="PS00055">
    <property type="entry name" value="RIBOSOMAL_S12"/>
    <property type="match status" value="1"/>
</dbReference>
<dbReference type="AlphaFoldDB" id="A0A1Y3BXY2"/>
<evidence type="ECO:0000256" key="3">
    <source>
        <dbReference type="ARBA" id="ARBA00023274"/>
    </source>
</evidence>
<comment type="similarity">
    <text evidence="1">Belongs to the universal ribosomal protein uS12 family.</text>
</comment>
<gene>
    <name evidence="4" type="ORF">HannXRQ_CPg0580291</name>
</gene>
<sequence>MRVQLHCIARIHVVYLKEVDLLASLTVQSSSRRAPFLLGPQRQNVGLPPTSGSKGDLSVNFSTITPKKPNSALRKVARVRLTSGFEITAYIPGIGHNSQEHSVVLVRGGRVKDLPGVRYHIVRGTLDAVGVKDRQQGRSSAL</sequence>
<dbReference type="PRINTS" id="PR01034">
    <property type="entry name" value="RIBOSOMALS12"/>
</dbReference>
<dbReference type="InterPro" id="IPR005679">
    <property type="entry name" value="Ribosomal_uS12_bac"/>
</dbReference>